<protein>
    <recommendedName>
        <fullName evidence="2">Tc1-like transposase DDE domain-containing protein</fullName>
    </recommendedName>
</protein>
<evidence type="ECO:0000313" key="3">
    <source>
        <dbReference type="EMBL" id="KAG1566522.1"/>
    </source>
</evidence>
<dbReference type="PANTHER" id="PTHR46564">
    <property type="entry name" value="TRANSPOSASE"/>
    <property type="match status" value="1"/>
</dbReference>
<dbReference type="GO" id="GO:0003676">
    <property type="term" value="F:nucleic acid binding"/>
    <property type="evidence" value="ECO:0007669"/>
    <property type="project" value="InterPro"/>
</dbReference>
<dbReference type="Gene3D" id="3.30.420.10">
    <property type="entry name" value="Ribonuclease H-like superfamily/Ribonuclease H"/>
    <property type="match status" value="1"/>
</dbReference>
<dbReference type="Proteomes" id="UP000740926">
    <property type="component" value="Unassembled WGS sequence"/>
</dbReference>
<evidence type="ECO:0000259" key="2">
    <source>
        <dbReference type="Pfam" id="PF13358"/>
    </source>
</evidence>
<dbReference type="Pfam" id="PF13358">
    <property type="entry name" value="DDE_3"/>
    <property type="match status" value="1"/>
</dbReference>
<name>A0A9P6YXI6_9FUNG</name>
<dbReference type="InterPro" id="IPR036397">
    <property type="entry name" value="RNaseH_sf"/>
</dbReference>
<comment type="caution">
    <text evidence="3">The sequence shown here is derived from an EMBL/GenBank/DDBJ whole genome shotgun (WGS) entry which is preliminary data.</text>
</comment>
<organism evidence="3 4">
    <name type="scientific">Rhizopus delemar</name>
    <dbReference type="NCBI Taxonomy" id="936053"/>
    <lineage>
        <taxon>Eukaryota</taxon>
        <taxon>Fungi</taxon>
        <taxon>Fungi incertae sedis</taxon>
        <taxon>Mucoromycota</taxon>
        <taxon>Mucoromycotina</taxon>
        <taxon>Mucoromycetes</taxon>
        <taxon>Mucorales</taxon>
        <taxon>Mucorineae</taxon>
        <taxon>Rhizopodaceae</taxon>
        <taxon>Rhizopus</taxon>
    </lineage>
</organism>
<gene>
    <name evidence="3" type="ORF">G6F50_009064</name>
</gene>
<sequence>MCGIPRSTAYELINEFNAKTIPSTLGIFDWTLRHQPFNRPGGSKKKYALSLKQAMKYTAERDAPRTIKLCFDIIIQWKAAGVDYQNNCIFVDVAGFHTQMIRGRAWSKKEKIEKEFPQQQTSKKRKAATQDVGKPKQLPKGTTAYHIVKFMESVMDVIHHSRFVVDAINNRGHSLLFMSHYSPFLNPIEECWSKIKKIIRRSPLDKADSLTPRITEACSQITVEDYKGWGPEQESIAEDLDTKMQEVTALAEKLKKNQKGTTVSTSVSKNYFLFTTTE</sequence>
<keyword evidence="4" id="KW-1185">Reference proteome</keyword>
<evidence type="ECO:0000256" key="1">
    <source>
        <dbReference type="SAM" id="MobiDB-lite"/>
    </source>
</evidence>
<dbReference type="PANTHER" id="PTHR46564:SF1">
    <property type="entry name" value="TRANSPOSASE"/>
    <property type="match status" value="1"/>
</dbReference>
<evidence type="ECO:0000313" key="4">
    <source>
        <dbReference type="Proteomes" id="UP000740926"/>
    </source>
</evidence>
<reference evidence="3 4" key="1">
    <citation type="journal article" date="2020" name="Microb. Genom.">
        <title>Genetic diversity of clinical and environmental Mucorales isolates obtained from an investigation of mucormycosis cases among solid organ transplant recipients.</title>
        <authorList>
            <person name="Nguyen M.H."/>
            <person name="Kaul D."/>
            <person name="Muto C."/>
            <person name="Cheng S.J."/>
            <person name="Richter R.A."/>
            <person name="Bruno V.M."/>
            <person name="Liu G."/>
            <person name="Beyhan S."/>
            <person name="Sundermann A.J."/>
            <person name="Mounaud S."/>
            <person name="Pasculle A.W."/>
            <person name="Nierman W.C."/>
            <person name="Driscoll E."/>
            <person name="Cumbie R."/>
            <person name="Clancy C.J."/>
            <person name="Dupont C.L."/>
        </authorList>
    </citation>
    <scope>NUCLEOTIDE SEQUENCE [LARGE SCALE GENOMIC DNA]</scope>
    <source>
        <strain evidence="3 4">GL24</strain>
    </source>
</reference>
<feature type="domain" description="Tc1-like transposase DDE" evidence="2">
    <location>
        <begin position="158"/>
        <end position="210"/>
    </location>
</feature>
<feature type="region of interest" description="Disordered" evidence="1">
    <location>
        <begin position="115"/>
        <end position="137"/>
    </location>
</feature>
<dbReference type="AlphaFoldDB" id="A0A9P6YXI6"/>
<dbReference type="InterPro" id="IPR038717">
    <property type="entry name" value="Tc1-like_DDE_dom"/>
</dbReference>
<proteinExistence type="predicted"/>
<dbReference type="EMBL" id="JAANIU010001708">
    <property type="protein sequence ID" value="KAG1566522.1"/>
    <property type="molecule type" value="Genomic_DNA"/>
</dbReference>
<accession>A0A9P6YXI6</accession>